<dbReference type="EMBL" id="PISD01000001">
    <property type="protein sequence ID" value="PKG31031.1"/>
    <property type="molecule type" value="Genomic_DNA"/>
</dbReference>
<gene>
    <name evidence="2" type="ORF">CWS20_00370</name>
</gene>
<accession>A0A2N0ZND9</accession>
<reference evidence="2 3" key="1">
    <citation type="journal article" date="2010" name="Int. J. Syst. Evol. Microbiol.">
        <title>Bacillus horneckiae sp. nov., isolated from a spacecraft-assembly clean room.</title>
        <authorList>
            <person name="Vaishampayan P."/>
            <person name="Probst A."/>
            <person name="Krishnamurthi S."/>
            <person name="Ghosh S."/>
            <person name="Osman S."/>
            <person name="McDowall A."/>
            <person name="Ruckmani A."/>
            <person name="Mayilraj S."/>
            <person name="Venkateswaran K."/>
        </authorList>
    </citation>
    <scope>NUCLEOTIDE SEQUENCE [LARGE SCALE GENOMIC DNA]</scope>
    <source>
        <strain evidence="3">1PO1SC</strain>
    </source>
</reference>
<dbReference type="AlphaFoldDB" id="A0A2N0ZND9"/>
<dbReference type="SUPFAM" id="SSF57997">
    <property type="entry name" value="Tropomyosin"/>
    <property type="match status" value="1"/>
</dbReference>
<evidence type="ECO:0000313" key="3">
    <source>
        <dbReference type="Proteomes" id="UP000233343"/>
    </source>
</evidence>
<evidence type="ECO:0000313" key="2">
    <source>
        <dbReference type="EMBL" id="PKG31031.1"/>
    </source>
</evidence>
<proteinExistence type="predicted"/>
<dbReference type="Proteomes" id="UP000233343">
    <property type="component" value="Unassembled WGS sequence"/>
</dbReference>
<dbReference type="RefSeq" id="WP_066191050.1">
    <property type="nucleotide sequence ID" value="NZ_CP194732.1"/>
</dbReference>
<comment type="caution">
    <text evidence="2">The sequence shown here is derived from an EMBL/GenBank/DDBJ whole genome shotgun (WGS) entry which is preliminary data.</text>
</comment>
<feature type="region of interest" description="Disordered" evidence="1">
    <location>
        <begin position="1"/>
        <end position="29"/>
    </location>
</feature>
<sequence length="75" mass="8918">MDHMYYRQQPTFIPVPGFPPGSGGGSTNRRLERLENQVQRLEQQNDRIERRLERVDRRLDRIERRLGIGSTQPRS</sequence>
<evidence type="ECO:0000256" key="1">
    <source>
        <dbReference type="SAM" id="MobiDB-lite"/>
    </source>
</evidence>
<organism evidence="2 3">
    <name type="scientific">Cytobacillus horneckiae</name>
    <dbReference type="NCBI Taxonomy" id="549687"/>
    <lineage>
        <taxon>Bacteria</taxon>
        <taxon>Bacillati</taxon>
        <taxon>Bacillota</taxon>
        <taxon>Bacilli</taxon>
        <taxon>Bacillales</taxon>
        <taxon>Bacillaceae</taxon>
        <taxon>Cytobacillus</taxon>
    </lineage>
</organism>
<dbReference type="Gene3D" id="1.20.5.340">
    <property type="match status" value="1"/>
</dbReference>
<protein>
    <submittedName>
        <fullName evidence="2">Uncharacterized protein</fullName>
    </submittedName>
</protein>
<name>A0A2N0ZND9_9BACI</name>
<keyword evidence="3" id="KW-1185">Reference proteome</keyword>